<evidence type="ECO:0000313" key="1">
    <source>
        <dbReference type="EMBL" id="GIX70278.1"/>
    </source>
</evidence>
<gene>
    <name evidence="1" type="ORF">CEXT_581991</name>
</gene>
<name>A0AAV4MEE8_CAEEX</name>
<comment type="caution">
    <text evidence="1">The sequence shown here is derived from an EMBL/GenBank/DDBJ whole genome shotgun (WGS) entry which is preliminary data.</text>
</comment>
<sequence length="112" mass="12948">MSRNAFSKISHQSIKTRAKAIKDFASESMKNVVKGNLQLENLRKAVFPISMRIFNFQESVTFLLDSEAQIKSMHHKVAFADEVLVASEELDFYTSFMLCKFYVLEKFILQCL</sequence>
<evidence type="ECO:0000313" key="2">
    <source>
        <dbReference type="Proteomes" id="UP001054945"/>
    </source>
</evidence>
<protein>
    <recommendedName>
        <fullName evidence="3">Reverse transcriptase domain-containing protein</fullName>
    </recommendedName>
</protein>
<keyword evidence="2" id="KW-1185">Reference proteome</keyword>
<proteinExistence type="predicted"/>
<accession>A0AAV4MEE8</accession>
<reference evidence="1 2" key="1">
    <citation type="submission" date="2021-06" db="EMBL/GenBank/DDBJ databases">
        <title>Caerostris extrusa draft genome.</title>
        <authorList>
            <person name="Kono N."/>
            <person name="Arakawa K."/>
        </authorList>
    </citation>
    <scope>NUCLEOTIDE SEQUENCE [LARGE SCALE GENOMIC DNA]</scope>
</reference>
<dbReference type="Proteomes" id="UP001054945">
    <property type="component" value="Unassembled WGS sequence"/>
</dbReference>
<evidence type="ECO:0008006" key="3">
    <source>
        <dbReference type="Google" id="ProtNLM"/>
    </source>
</evidence>
<dbReference type="AlphaFoldDB" id="A0AAV4MEE8"/>
<dbReference type="EMBL" id="BPLR01002127">
    <property type="protein sequence ID" value="GIX70278.1"/>
    <property type="molecule type" value="Genomic_DNA"/>
</dbReference>
<organism evidence="1 2">
    <name type="scientific">Caerostris extrusa</name>
    <name type="common">Bark spider</name>
    <name type="synonym">Caerostris bankana</name>
    <dbReference type="NCBI Taxonomy" id="172846"/>
    <lineage>
        <taxon>Eukaryota</taxon>
        <taxon>Metazoa</taxon>
        <taxon>Ecdysozoa</taxon>
        <taxon>Arthropoda</taxon>
        <taxon>Chelicerata</taxon>
        <taxon>Arachnida</taxon>
        <taxon>Araneae</taxon>
        <taxon>Araneomorphae</taxon>
        <taxon>Entelegynae</taxon>
        <taxon>Araneoidea</taxon>
        <taxon>Araneidae</taxon>
        <taxon>Caerostris</taxon>
    </lineage>
</organism>